<proteinExistence type="predicted"/>
<dbReference type="AlphaFoldDB" id="A0A0G1J9K5"/>
<protein>
    <submittedName>
        <fullName evidence="1">Uncharacterized protein</fullName>
    </submittedName>
</protein>
<sequence length="111" mass="12278">EDRTAEKGSYVILVQDGVEPNEELKGKSADNLATMRISGNTLTEALVHEAKYNDETGQHLNLVNRNLCSGSRYSRGDVPLVRWDSGYSELHVSETLPLDAFGTLRSRKVVS</sequence>
<accession>A0A0G1J9K5</accession>
<evidence type="ECO:0000313" key="2">
    <source>
        <dbReference type="Proteomes" id="UP000034736"/>
    </source>
</evidence>
<comment type="caution">
    <text evidence="1">The sequence shown here is derived from an EMBL/GenBank/DDBJ whole genome shotgun (WGS) entry which is preliminary data.</text>
</comment>
<dbReference type="EMBL" id="LCHU01000019">
    <property type="protein sequence ID" value="KKT40662.1"/>
    <property type="molecule type" value="Genomic_DNA"/>
</dbReference>
<gene>
    <name evidence="1" type="ORF">UW30_C0019G0001</name>
</gene>
<organism evidence="1 2">
    <name type="scientific">Candidatus Giovannonibacteria bacterium GW2011_GWA2_44_13b</name>
    <dbReference type="NCBI Taxonomy" id="1618647"/>
    <lineage>
        <taxon>Bacteria</taxon>
        <taxon>Candidatus Giovannoniibacteriota</taxon>
    </lineage>
</organism>
<name>A0A0G1J9K5_9BACT</name>
<evidence type="ECO:0000313" key="1">
    <source>
        <dbReference type="EMBL" id="KKT40662.1"/>
    </source>
</evidence>
<reference evidence="1 2" key="1">
    <citation type="journal article" date="2015" name="Nature">
        <title>rRNA introns, odd ribosomes, and small enigmatic genomes across a large radiation of phyla.</title>
        <authorList>
            <person name="Brown C.T."/>
            <person name="Hug L.A."/>
            <person name="Thomas B.C."/>
            <person name="Sharon I."/>
            <person name="Castelle C.J."/>
            <person name="Singh A."/>
            <person name="Wilkins M.J."/>
            <person name="Williams K.H."/>
            <person name="Banfield J.F."/>
        </authorList>
    </citation>
    <scope>NUCLEOTIDE SEQUENCE [LARGE SCALE GENOMIC DNA]</scope>
</reference>
<dbReference type="Proteomes" id="UP000034736">
    <property type="component" value="Unassembled WGS sequence"/>
</dbReference>
<feature type="non-terminal residue" evidence="1">
    <location>
        <position position="1"/>
    </location>
</feature>